<feature type="binding site" evidence="10">
    <location>
        <begin position="91"/>
        <end position="98"/>
    </location>
    <ligand>
        <name>NADP(+)</name>
        <dbReference type="ChEBI" id="CHEBI:58349"/>
    </ligand>
</feature>
<feature type="binding site" evidence="9">
    <location>
        <position position="151"/>
    </location>
    <ligand>
        <name>a divalent metal cation</name>
        <dbReference type="ChEBI" id="CHEBI:60240"/>
    </ligand>
</feature>
<evidence type="ECO:0000256" key="6">
    <source>
        <dbReference type="ARBA" id="ARBA00023002"/>
    </source>
</evidence>
<comment type="similarity">
    <text evidence="3">In the N-terminal section; belongs to the malic enzymes family.</text>
</comment>
<protein>
    <submittedName>
        <fullName evidence="13">NADP-dependent malic enzyme</fullName>
    </submittedName>
</protein>
<dbReference type="InterPro" id="IPR012301">
    <property type="entry name" value="Malic_N_dom"/>
</dbReference>
<dbReference type="Gene3D" id="3.40.50.10950">
    <property type="match status" value="1"/>
</dbReference>
<dbReference type="FunFam" id="3.40.50.10380:FF:000003">
    <property type="entry name" value="NADP-dependent malic enzyme"/>
    <property type="match status" value="1"/>
</dbReference>
<dbReference type="PIRSF" id="PIRSF036684">
    <property type="entry name" value="ME_PTA"/>
    <property type="match status" value="1"/>
</dbReference>
<dbReference type="InterPro" id="IPR045213">
    <property type="entry name" value="Malic_NAD-bd_bact_type"/>
</dbReference>
<feature type="active site" description="Proton acceptor" evidence="8">
    <location>
        <position position="109"/>
    </location>
</feature>
<evidence type="ECO:0000256" key="1">
    <source>
        <dbReference type="ARBA" id="ARBA00001936"/>
    </source>
</evidence>
<keyword evidence="7" id="KW-0511">Multifunctional enzyme</keyword>
<comment type="caution">
    <text evidence="13">The sequence shown here is derived from an EMBL/GenBank/DDBJ whole genome shotgun (WGS) entry which is preliminary data.</text>
</comment>
<dbReference type="Pfam" id="PF03949">
    <property type="entry name" value="Malic_M"/>
    <property type="match status" value="1"/>
</dbReference>
<evidence type="ECO:0000256" key="9">
    <source>
        <dbReference type="PIRSR" id="PIRSR036684-2"/>
    </source>
</evidence>
<name>A0A2A2T4A2_9BURK</name>
<dbReference type="PANTHER" id="PTHR43237">
    <property type="entry name" value="NADP-DEPENDENT MALIC ENZYME"/>
    <property type="match status" value="1"/>
</dbReference>
<evidence type="ECO:0000256" key="3">
    <source>
        <dbReference type="ARBA" id="ARBA00007686"/>
    </source>
</evidence>
<dbReference type="GO" id="GO:0016746">
    <property type="term" value="F:acyltransferase activity"/>
    <property type="evidence" value="ECO:0007669"/>
    <property type="project" value="InterPro"/>
</dbReference>
<reference evidence="13 14" key="1">
    <citation type="submission" date="2017-08" db="EMBL/GenBank/DDBJ databases">
        <title>WGS of Clinical strains of the CDC Group NO-1 linked to zoonotic infections in humans.</title>
        <authorList>
            <person name="Bernier A.-M."/>
            <person name="Bernard K."/>
        </authorList>
    </citation>
    <scope>NUCLEOTIDE SEQUENCE [LARGE SCALE GENOMIC DNA]</scope>
    <source>
        <strain evidence="13 14">NML91-0035</strain>
    </source>
</reference>
<dbReference type="InterPro" id="IPR036291">
    <property type="entry name" value="NAD(P)-bd_dom_sf"/>
</dbReference>
<dbReference type="Pfam" id="PF01515">
    <property type="entry name" value="PTA_PTB"/>
    <property type="match status" value="1"/>
</dbReference>
<feature type="binding site" evidence="9">
    <location>
        <position position="152"/>
    </location>
    <ligand>
        <name>a divalent metal cation</name>
        <dbReference type="ChEBI" id="CHEBI:60240"/>
    </ligand>
</feature>
<dbReference type="SUPFAM" id="SSF51735">
    <property type="entry name" value="NAD(P)-binding Rossmann-fold domains"/>
    <property type="match status" value="1"/>
</dbReference>
<evidence type="ECO:0000256" key="7">
    <source>
        <dbReference type="ARBA" id="ARBA00023268"/>
    </source>
</evidence>
<dbReference type="InterPro" id="IPR037062">
    <property type="entry name" value="Malic_N_dom_sf"/>
</dbReference>
<dbReference type="Proteomes" id="UP000217780">
    <property type="component" value="Unassembled WGS sequence"/>
</dbReference>
<dbReference type="GO" id="GO:0051287">
    <property type="term" value="F:NAD binding"/>
    <property type="evidence" value="ECO:0007669"/>
    <property type="project" value="InterPro"/>
</dbReference>
<sequence>MPDHPVAPPAGAPADKRALLREAALEYHEKPVPGKISVTPTKQLMNQYELSLAYSPGVAAPCEEIQKDPAAAARYTSRANLVGVISNGTAVLGLGDIGALASKPVMEGKGVLFKKFSGIDVFDIEIDEKDPQKLVDIIAALEPTFGGINLEDIKAPECFFVERELRKRMKIPVFHDDQHGTAIVVGAAVIGGLKVLGKRIEEVKLVTSGAGAAALACLGLLLKLGLKKENVWVTDIEGLVYEGRTVLMDEIKAQYAQQTDKRTLAEAIEGADVFLGLSAGGVLKPEMVARMADKPLVLALANPTPEILPDEVKAVRSDAVIATGRSDYPNQVNNVLCFPYLFRGALDCGATAITDEMEVAAVHAIAELAQAEQSEEVARAYVGEKLMFGPEYVIPKPFDPRLMIKIAPAVARAAQASGVASRPIEDMDAYVHRLQNFVYTSGTMMKPIILAAKAAQKKRIAYSEGEEERVLRAAQIVVDERIARPTLIGRPAVIAQRIEKFGLRLQQGRDYDVVNVEQDERYQDFWTSYHRMTERKGVTAPVAKIEMRRRLSLIGSMLLHKGHVEGLICGTWGGYHNHLHYIDQVIGKQPQARTYAAMNALILPGRQVFLVDTHVNYDPSAEQLAEITIAAAAEMQRFGIQPRVALLSHSSFGSSDTPSAVKMRQTLALLREQAPWLDVDGEMHGDVALDEQARRALMPSTTLQGDANLLVLPNIDAANIAYNLLKTAAGHNIAIGPMLLGAAKAVHVLTPSTTVRRIVNMTALAVVDANSRHGEAAQP</sequence>
<dbReference type="InterPro" id="IPR042113">
    <property type="entry name" value="P_AcTrfase_dom1"/>
</dbReference>
<dbReference type="GO" id="GO:0004470">
    <property type="term" value="F:malic enzyme activity"/>
    <property type="evidence" value="ECO:0007669"/>
    <property type="project" value="InterPro"/>
</dbReference>
<comment type="cofactor">
    <cofactor evidence="2">
        <name>Mg(2+)</name>
        <dbReference type="ChEBI" id="CHEBI:18420"/>
    </cofactor>
</comment>
<dbReference type="GO" id="GO:0016616">
    <property type="term" value="F:oxidoreductase activity, acting on the CH-OH group of donors, NAD or NADP as acceptor"/>
    <property type="evidence" value="ECO:0007669"/>
    <property type="project" value="InterPro"/>
</dbReference>
<dbReference type="GO" id="GO:0006108">
    <property type="term" value="P:malate metabolic process"/>
    <property type="evidence" value="ECO:0007669"/>
    <property type="project" value="InterPro"/>
</dbReference>
<dbReference type="Pfam" id="PF00390">
    <property type="entry name" value="malic"/>
    <property type="match status" value="1"/>
</dbReference>
<keyword evidence="10" id="KW-0521">NADP</keyword>
<feature type="domain" description="Malic enzyme NAD-binding" evidence="11">
    <location>
        <begin position="178"/>
        <end position="415"/>
    </location>
</feature>
<proteinExistence type="inferred from homology"/>
<keyword evidence="6" id="KW-0560">Oxidoreductase</keyword>
<dbReference type="AlphaFoldDB" id="A0A2A2T4A2"/>
<dbReference type="InterPro" id="IPR012188">
    <property type="entry name" value="ME_PTA"/>
</dbReference>
<evidence type="ECO:0000313" key="13">
    <source>
        <dbReference type="EMBL" id="PAX16344.1"/>
    </source>
</evidence>
<evidence type="ECO:0000256" key="8">
    <source>
        <dbReference type="PIRSR" id="PIRSR036684-1"/>
    </source>
</evidence>
<keyword evidence="5 9" id="KW-0479">Metal-binding</keyword>
<dbReference type="GO" id="GO:0046872">
    <property type="term" value="F:metal ion binding"/>
    <property type="evidence" value="ECO:0007669"/>
    <property type="project" value="UniProtKB-KW"/>
</dbReference>
<evidence type="ECO:0000256" key="4">
    <source>
        <dbReference type="ARBA" id="ARBA00008756"/>
    </source>
</evidence>
<feature type="binding site" evidence="10">
    <location>
        <position position="302"/>
    </location>
    <ligand>
        <name>a divalent metal cation</name>
        <dbReference type="ChEBI" id="CHEBI:60240"/>
    </ligand>
</feature>
<comment type="cofactor">
    <cofactor evidence="1">
        <name>Mn(2+)</name>
        <dbReference type="ChEBI" id="CHEBI:29035"/>
    </cofactor>
</comment>
<dbReference type="SMART" id="SM00919">
    <property type="entry name" value="Malic_M"/>
    <property type="match status" value="1"/>
</dbReference>
<dbReference type="Gene3D" id="3.40.50.10380">
    <property type="entry name" value="Malic enzyme, N-terminal domain"/>
    <property type="match status" value="1"/>
</dbReference>
<evidence type="ECO:0000256" key="10">
    <source>
        <dbReference type="PIRSR" id="PIRSR036684-3"/>
    </source>
</evidence>
<dbReference type="EMBL" id="NTBI01000008">
    <property type="protein sequence ID" value="PAX16344.1"/>
    <property type="molecule type" value="Genomic_DNA"/>
</dbReference>
<dbReference type="RefSeq" id="WP_095542174.1">
    <property type="nucleotide sequence ID" value="NZ_NSJC01000005.1"/>
</dbReference>
<dbReference type="Gene3D" id="3.40.50.720">
    <property type="entry name" value="NAD(P)-binding Rossmann-like Domain"/>
    <property type="match status" value="1"/>
</dbReference>
<dbReference type="SUPFAM" id="SSF53659">
    <property type="entry name" value="Isocitrate/Isopropylmalate dehydrogenase-like"/>
    <property type="match status" value="1"/>
</dbReference>
<dbReference type="SUPFAM" id="SSF53223">
    <property type="entry name" value="Aminoacid dehydrogenase-like, N-terminal domain"/>
    <property type="match status" value="1"/>
</dbReference>
<feature type="binding site" evidence="10">
    <location>
        <position position="177"/>
    </location>
    <ligand>
        <name>a divalent metal cation</name>
        <dbReference type="ChEBI" id="CHEBI:60240"/>
    </ligand>
</feature>
<evidence type="ECO:0000313" key="14">
    <source>
        <dbReference type="Proteomes" id="UP000217780"/>
    </source>
</evidence>
<gene>
    <name evidence="13" type="ORF">CLI92_09535</name>
</gene>
<dbReference type="InterPro" id="IPR046346">
    <property type="entry name" value="Aminoacid_DH-like_N_sf"/>
</dbReference>
<dbReference type="Gene3D" id="3.40.50.10750">
    <property type="entry name" value="Isocitrate/Isopropylmalate dehydrogenase-like"/>
    <property type="match status" value="1"/>
</dbReference>
<accession>A0A2A2T4A2</accession>
<dbReference type="PANTHER" id="PTHR43237:SF4">
    <property type="entry name" value="NADP-DEPENDENT MALIC ENZYME"/>
    <property type="match status" value="1"/>
</dbReference>
<dbReference type="SMART" id="SM01274">
    <property type="entry name" value="malic"/>
    <property type="match status" value="1"/>
</dbReference>
<evidence type="ECO:0000259" key="12">
    <source>
        <dbReference type="SMART" id="SM01274"/>
    </source>
</evidence>
<evidence type="ECO:0000256" key="2">
    <source>
        <dbReference type="ARBA" id="ARBA00001946"/>
    </source>
</evidence>
<dbReference type="GeneID" id="93873834"/>
<evidence type="ECO:0000259" key="11">
    <source>
        <dbReference type="SMART" id="SM00919"/>
    </source>
</evidence>
<dbReference type="NCBIfam" id="NF009501">
    <property type="entry name" value="PRK12861.1"/>
    <property type="match status" value="1"/>
</dbReference>
<dbReference type="CDD" id="cd05311">
    <property type="entry name" value="NAD_bind_2_malic_enz"/>
    <property type="match status" value="1"/>
</dbReference>
<comment type="similarity">
    <text evidence="4">In the C-terminal section; belongs to the phosphate acetyltransferase and butyryltransferase family.</text>
</comment>
<feature type="domain" description="Malic enzyme N-terminal" evidence="12">
    <location>
        <begin position="33"/>
        <end position="166"/>
    </location>
</feature>
<dbReference type="InterPro" id="IPR012302">
    <property type="entry name" value="Malic_NAD-bd"/>
</dbReference>
<dbReference type="InterPro" id="IPR002505">
    <property type="entry name" value="PTA_PTB"/>
</dbReference>
<dbReference type="FunFam" id="3.40.50.720:FF:000095">
    <property type="entry name" value="NADP-dependent malic enzyme"/>
    <property type="match status" value="1"/>
</dbReference>
<dbReference type="InterPro" id="IPR042112">
    <property type="entry name" value="P_AcTrfase_dom2"/>
</dbReference>
<dbReference type="InterPro" id="IPR051674">
    <property type="entry name" value="Malate_Decarboxylase"/>
</dbReference>
<evidence type="ECO:0000256" key="5">
    <source>
        <dbReference type="ARBA" id="ARBA00022723"/>
    </source>
</evidence>
<organism evidence="13 14">
    <name type="scientific">Vandammella animalimorsus</name>
    <dbReference type="NCBI Taxonomy" id="2029117"/>
    <lineage>
        <taxon>Bacteria</taxon>
        <taxon>Pseudomonadati</taxon>
        <taxon>Pseudomonadota</taxon>
        <taxon>Betaproteobacteria</taxon>
        <taxon>Burkholderiales</taxon>
        <taxon>Comamonadaceae</taxon>
        <taxon>Vandammella</taxon>
    </lineage>
</organism>